<dbReference type="InterPro" id="IPR014951">
    <property type="entry name" value="DUF1822"/>
</dbReference>
<dbReference type="Pfam" id="PF08852">
    <property type="entry name" value="DUF1822"/>
    <property type="match status" value="1"/>
</dbReference>
<dbReference type="EMBL" id="CP002198">
    <property type="protein sequence ID" value="ADN16174.1"/>
    <property type="molecule type" value="Genomic_DNA"/>
</dbReference>
<gene>
    <name evidence="1" type="ordered locus">Cyan7822_4256</name>
</gene>
<dbReference type="AlphaFoldDB" id="E0U935"/>
<keyword evidence="2" id="KW-1185">Reference proteome</keyword>
<accession>E0U935</accession>
<dbReference type="OrthoDB" id="512705at2"/>
<sequence>MITGSRPQPITVLLDKQAHHYAQLFASEQLNPEKGKQVYLNTLAVYAVHCYCQWLSIPHSLQQGDCWQPQLRAIFNVADLVLPQIGKLECRPLFPDDQGFFIPPEASSDRLGYIAVQFRETLDQVELLGFINSTDIGDVLQAIPLTQLQPLDHLMDTLDRHQISVNLRQWFQDNFSPEWQPPSLILALAGPTLRSAPVAQSEFEPSISRAKVIHWEKTELNLILGVKIREQSAQEVDICLQIYPNQQLLHLPSQLQVTVFDQAGTAALQAKTGDADNWIQLEFTCHPPEKFSLTLTLGENTMTELFNI</sequence>
<evidence type="ECO:0008006" key="3">
    <source>
        <dbReference type="Google" id="ProtNLM"/>
    </source>
</evidence>
<protein>
    <recommendedName>
        <fullName evidence="3">DUF1822 domain-containing protein</fullName>
    </recommendedName>
</protein>
<evidence type="ECO:0000313" key="1">
    <source>
        <dbReference type="EMBL" id="ADN16174.1"/>
    </source>
</evidence>
<dbReference type="HOGENOM" id="CLU_073017_0_0_3"/>
<proteinExistence type="predicted"/>
<dbReference type="KEGG" id="cyj:Cyan7822_4256"/>
<organism evidence="1 2">
    <name type="scientific">Gloeothece verrucosa (strain PCC 7822)</name>
    <name type="common">Cyanothece sp. (strain PCC 7822)</name>
    <dbReference type="NCBI Taxonomy" id="497965"/>
    <lineage>
        <taxon>Bacteria</taxon>
        <taxon>Bacillati</taxon>
        <taxon>Cyanobacteriota</taxon>
        <taxon>Cyanophyceae</taxon>
        <taxon>Oscillatoriophycideae</taxon>
        <taxon>Chroococcales</taxon>
        <taxon>Aphanothecaceae</taxon>
        <taxon>Gloeothece</taxon>
        <taxon>Gloeothece verrucosa</taxon>
    </lineage>
</organism>
<dbReference type="STRING" id="497965.Cyan7822_4256"/>
<dbReference type="RefSeq" id="WP_013324237.1">
    <property type="nucleotide sequence ID" value="NC_014501.1"/>
</dbReference>
<reference evidence="2" key="1">
    <citation type="journal article" date="2011" name="MBio">
        <title>Novel metabolic attributes of the genus Cyanothece, comprising a group of unicellular nitrogen-fixing Cyanobacteria.</title>
        <authorList>
            <person name="Bandyopadhyay A."/>
            <person name="Elvitigala T."/>
            <person name="Welsh E."/>
            <person name="Stockel J."/>
            <person name="Liberton M."/>
            <person name="Min H."/>
            <person name="Sherman L.A."/>
            <person name="Pakrasi H.B."/>
        </authorList>
    </citation>
    <scope>NUCLEOTIDE SEQUENCE [LARGE SCALE GENOMIC DNA]</scope>
    <source>
        <strain evidence="2">PCC 7822</strain>
    </source>
</reference>
<evidence type="ECO:0000313" key="2">
    <source>
        <dbReference type="Proteomes" id="UP000008206"/>
    </source>
</evidence>
<name>E0U935_GLOV7</name>
<dbReference type="Proteomes" id="UP000008206">
    <property type="component" value="Chromosome"/>
</dbReference>
<dbReference type="eggNOG" id="COG1672">
    <property type="taxonomic scope" value="Bacteria"/>
</dbReference>